<dbReference type="EMBL" id="BNCK01000014">
    <property type="protein sequence ID" value="GHG07270.1"/>
    <property type="molecule type" value="Genomic_DNA"/>
</dbReference>
<dbReference type="AlphaFoldDB" id="A0A919BRC9"/>
<dbReference type="InterPro" id="IPR029063">
    <property type="entry name" value="SAM-dependent_MTases_sf"/>
</dbReference>
<evidence type="ECO:0000313" key="3">
    <source>
        <dbReference type="Proteomes" id="UP000623842"/>
    </source>
</evidence>
<feature type="domain" description="DUF4942" evidence="1">
    <location>
        <begin position="332"/>
        <end position="535"/>
    </location>
</feature>
<comment type="caution">
    <text evidence="2">The sequence shown here is derived from an EMBL/GenBank/DDBJ whole genome shotgun (WGS) entry which is preliminary data.</text>
</comment>
<protein>
    <recommendedName>
        <fullName evidence="1">DUF4942 domain-containing protein</fullName>
    </recommendedName>
</protein>
<name>A0A919BRC9_9GAMM</name>
<dbReference type="SUPFAM" id="SSF53335">
    <property type="entry name" value="S-adenosyl-L-methionine-dependent methyltransferases"/>
    <property type="match status" value="1"/>
</dbReference>
<sequence length="581" mass="66810">MSVSTLRLVQELKNNNQDFEFYPTTADQIKTVVSDIKSLKGRFDFTGRYRETVKLLDIGAGDGRVLQAIKESFSEDEYFKIDPYAIEKAPIHTATYREKGITLLGTEFSQVNFISKNCTIAFVNPPYSDFNYWLSTLISHLAFGVLYAIVPERWADCPAIAEAIKIRGIKQTKVLAKDDFLAADRQARAKVEIIRFSFQNLDEDAQENARFRGRNYKPSVDQQGTDPFQLFIENELGLKKTYSSTNEKFSEYEQRERIRKAMETEGSESYELVKTKGVLWALLDNYEIDLANTLEQYKLISQIDPNLLQELGVDYDGMRKGAKEKMFGYRNVYWSLLFDKLDAISNRLTTKHRQQLLKTLSSNALDFTYTNALYIVQYAVAYANELIEQSLIDVFQNLTSKDAISRYYVSNQHVVKDDWRYNETQKKAKYLLDYRFIHSNWSNFGSNSYEKGLNEGARHFTNDLIVVFMLLGYSNVYANTGYEYVGYGDKVSIMGTTPTGDVIELLKIRFYKNGNRHLSFNQEAMLRFNVTVSRVLGWVRCKEDFATETEAKRTVSDAIWAISDDMKVTTASVPLLVSKVA</sequence>
<evidence type="ECO:0000313" key="2">
    <source>
        <dbReference type="EMBL" id="GHG07270.1"/>
    </source>
</evidence>
<dbReference type="Proteomes" id="UP000623842">
    <property type="component" value="Unassembled WGS sequence"/>
</dbReference>
<evidence type="ECO:0000259" key="1">
    <source>
        <dbReference type="Pfam" id="PF13708"/>
    </source>
</evidence>
<organism evidence="2 3">
    <name type="scientific">Thalassotalea marina</name>
    <dbReference type="NCBI Taxonomy" id="1673741"/>
    <lineage>
        <taxon>Bacteria</taxon>
        <taxon>Pseudomonadati</taxon>
        <taxon>Pseudomonadota</taxon>
        <taxon>Gammaproteobacteria</taxon>
        <taxon>Alteromonadales</taxon>
        <taxon>Colwelliaceae</taxon>
        <taxon>Thalassotalea</taxon>
    </lineage>
</organism>
<dbReference type="CDD" id="cd02440">
    <property type="entry name" value="AdoMet_MTases"/>
    <property type="match status" value="1"/>
</dbReference>
<dbReference type="InterPro" id="IPR031339">
    <property type="entry name" value="DUF4942"/>
</dbReference>
<dbReference type="RefSeq" id="WP_189774713.1">
    <property type="nucleotide sequence ID" value="NZ_BNCK01000014.1"/>
</dbReference>
<gene>
    <name evidence="2" type="ORF">GCM10017161_41260</name>
</gene>
<reference evidence="2" key="1">
    <citation type="journal article" date="2014" name="Int. J. Syst. Evol. Microbiol.">
        <title>Complete genome sequence of Corynebacterium casei LMG S-19264T (=DSM 44701T), isolated from a smear-ripened cheese.</title>
        <authorList>
            <consortium name="US DOE Joint Genome Institute (JGI-PGF)"/>
            <person name="Walter F."/>
            <person name="Albersmeier A."/>
            <person name="Kalinowski J."/>
            <person name="Ruckert C."/>
        </authorList>
    </citation>
    <scope>NUCLEOTIDE SEQUENCE</scope>
    <source>
        <strain evidence="2">KCTC 42731</strain>
    </source>
</reference>
<reference evidence="2" key="2">
    <citation type="submission" date="2020-09" db="EMBL/GenBank/DDBJ databases">
        <authorList>
            <person name="Sun Q."/>
            <person name="Kim S."/>
        </authorList>
    </citation>
    <scope>NUCLEOTIDE SEQUENCE</scope>
    <source>
        <strain evidence="2">KCTC 42731</strain>
    </source>
</reference>
<proteinExistence type="predicted"/>
<accession>A0A919BRC9</accession>
<dbReference type="Pfam" id="PF13708">
    <property type="entry name" value="DUF4942"/>
    <property type="match status" value="1"/>
</dbReference>
<keyword evidence="3" id="KW-1185">Reference proteome</keyword>